<keyword evidence="16" id="KW-1185">Reference proteome</keyword>
<evidence type="ECO:0000256" key="3">
    <source>
        <dbReference type="ARBA" id="ARBA00022723"/>
    </source>
</evidence>
<comment type="cofactor">
    <cofactor evidence="10">
        <name>a divalent metal cation</name>
        <dbReference type="ChEBI" id="CHEBI:60240"/>
    </cofactor>
    <text evidence="10">Binds 2 divalent metal cations per subunit. Site 1 may preferentially bind zinc ions, while site 2 has a preference for magnesium and/or manganese ions.</text>
</comment>
<evidence type="ECO:0000256" key="6">
    <source>
        <dbReference type="ARBA" id="ARBA00023136"/>
    </source>
</evidence>
<feature type="binding site" evidence="9">
    <location>
        <position position="427"/>
    </location>
    <ligand>
        <name>Zn(2+)</name>
        <dbReference type="ChEBI" id="CHEBI:29105"/>
        <label>1</label>
    </ligand>
</feature>
<evidence type="ECO:0000259" key="14">
    <source>
        <dbReference type="PROSITE" id="PS51845"/>
    </source>
</evidence>
<feature type="compositionally biased region" description="Polar residues" evidence="12">
    <location>
        <begin position="712"/>
        <end position="726"/>
    </location>
</feature>
<feature type="transmembrane region" description="Helical" evidence="13">
    <location>
        <begin position="111"/>
        <end position="133"/>
    </location>
</feature>
<feature type="region of interest" description="Disordered" evidence="12">
    <location>
        <begin position="690"/>
        <end position="738"/>
    </location>
</feature>
<dbReference type="Proteomes" id="UP001295684">
    <property type="component" value="Unassembled WGS sequence"/>
</dbReference>
<accession>A0AAD2D5J8</accession>
<gene>
    <name evidence="15" type="ORF">ECRASSUSDP1_LOCUS22744</name>
</gene>
<dbReference type="Pfam" id="PF00233">
    <property type="entry name" value="PDEase_I"/>
    <property type="match status" value="1"/>
</dbReference>
<proteinExistence type="inferred from homology"/>
<evidence type="ECO:0000256" key="1">
    <source>
        <dbReference type="ARBA" id="ARBA00004141"/>
    </source>
</evidence>
<dbReference type="PANTHER" id="PTHR11347">
    <property type="entry name" value="CYCLIC NUCLEOTIDE PHOSPHODIESTERASE"/>
    <property type="match status" value="1"/>
</dbReference>
<feature type="coiled-coil region" evidence="11">
    <location>
        <begin position="646"/>
        <end position="680"/>
    </location>
</feature>
<feature type="binding site" evidence="8">
    <location>
        <position position="627"/>
    </location>
    <ligand>
        <name>AMP</name>
        <dbReference type="ChEBI" id="CHEBI:456215"/>
    </ligand>
</feature>
<dbReference type="EC" id="3.1.4.-" evidence="10"/>
<evidence type="ECO:0000256" key="10">
    <source>
        <dbReference type="RuleBase" id="RU363067"/>
    </source>
</evidence>
<dbReference type="SUPFAM" id="SSF109604">
    <property type="entry name" value="HD-domain/PDEase-like"/>
    <property type="match status" value="1"/>
</dbReference>
<feature type="binding site" evidence="9">
    <location>
        <position position="466"/>
    </location>
    <ligand>
        <name>Zn(2+)</name>
        <dbReference type="ChEBI" id="CHEBI:29105"/>
        <label>2</label>
    </ligand>
</feature>
<evidence type="ECO:0000256" key="11">
    <source>
        <dbReference type="SAM" id="Coils"/>
    </source>
</evidence>
<keyword evidence="6 13" id="KW-0472">Membrane</keyword>
<dbReference type="EMBL" id="CAMPGE010023339">
    <property type="protein sequence ID" value="CAI2381292.1"/>
    <property type="molecule type" value="Genomic_DNA"/>
</dbReference>
<feature type="binding site" evidence="8">
    <location>
        <position position="466"/>
    </location>
    <ligand>
        <name>AMP</name>
        <dbReference type="ChEBI" id="CHEBI:456215"/>
    </ligand>
</feature>
<feature type="binding site" evidence="8">
    <location>
        <position position="576"/>
    </location>
    <ligand>
        <name>AMP</name>
        <dbReference type="ChEBI" id="CHEBI:456215"/>
    </ligand>
</feature>
<keyword evidence="11" id="KW-0175">Coiled coil</keyword>
<dbReference type="PROSITE" id="PS51845">
    <property type="entry name" value="PDEASE_I_2"/>
    <property type="match status" value="1"/>
</dbReference>
<keyword evidence="3 9" id="KW-0479">Metal-binding</keyword>
<evidence type="ECO:0000313" key="16">
    <source>
        <dbReference type="Proteomes" id="UP001295684"/>
    </source>
</evidence>
<dbReference type="Gene3D" id="1.10.1300.10">
    <property type="entry name" value="3'5'-cyclic nucleotide phosphodiesterase, catalytic domain"/>
    <property type="match status" value="1"/>
</dbReference>
<reference evidence="15" key="1">
    <citation type="submission" date="2023-07" db="EMBL/GenBank/DDBJ databases">
        <authorList>
            <consortium name="AG Swart"/>
            <person name="Singh M."/>
            <person name="Singh A."/>
            <person name="Seah K."/>
            <person name="Emmerich C."/>
        </authorList>
    </citation>
    <scope>NUCLEOTIDE SEQUENCE</scope>
    <source>
        <strain evidence="15">DP1</strain>
    </source>
</reference>
<protein>
    <recommendedName>
        <fullName evidence="10">Phosphodiesterase</fullName>
        <ecNumber evidence="10">3.1.4.-</ecNumber>
    </recommendedName>
</protein>
<organism evidence="15 16">
    <name type="scientific">Euplotes crassus</name>
    <dbReference type="NCBI Taxonomy" id="5936"/>
    <lineage>
        <taxon>Eukaryota</taxon>
        <taxon>Sar</taxon>
        <taxon>Alveolata</taxon>
        <taxon>Ciliophora</taxon>
        <taxon>Intramacronucleata</taxon>
        <taxon>Spirotrichea</taxon>
        <taxon>Hypotrichia</taxon>
        <taxon>Euplotida</taxon>
        <taxon>Euplotidae</taxon>
        <taxon>Moneuplotes</taxon>
    </lineage>
</organism>
<dbReference type="GO" id="GO:0016020">
    <property type="term" value="C:membrane"/>
    <property type="evidence" value="ECO:0007669"/>
    <property type="project" value="UniProtKB-SubCell"/>
</dbReference>
<feature type="transmembrane region" description="Helical" evidence="13">
    <location>
        <begin position="180"/>
        <end position="203"/>
    </location>
</feature>
<dbReference type="AlphaFoldDB" id="A0AAD2D5J8"/>
<evidence type="ECO:0000256" key="5">
    <source>
        <dbReference type="ARBA" id="ARBA00022989"/>
    </source>
</evidence>
<evidence type="ECO:0000256" key="7">
    <source>
        <dbReference type="PIRSR" id="PIRSR623088-1"/>
    </source>
</evidence>
<keyword evidence="2 13" id="KW-0812">Transmembrane</keyword>
<dbReference type="PROSITE" id="PS00126">
    <property type="entry name" value="PDEASE_I_1"/>
    <property type="match status" value="1"/>
</dbReference>
<sequence length="738" mass="85341">MNIFNPRRYSEAPKINASDKLKMINSPRNAAENDLNDFSESSMEEFPGREKLKLPGVRSVKNKTLTLNLPSSKRTSIAPRRNIMSMQSSEFEEENITGVRKSLAKELQIPWINICRALVIIIYFGITIIMTSLNEDLDKGSNGVLFHAIESVFISLFILEIVLFRYAFKRKYYENKFNIVNSMFVALIFVFWLLDIVITNYTVSVLLRMRGSLRLVYIPIIIEHIHHHIKIIREEEYRQEIENGDHPTTDQIVQILMRNIEIISDDRVNSDLKYCMKHIAKGDLDQGSQVDVQVQELKSLKRRRNKVNPREEHAWIRSFSNVFTLRRETNESGTIIMSVTNNHNLDSLLDVKFNITEVMESLETLDFDIFDFKEKTENRELTTVASLLLNKHSLYTELGIQPNEFLILLDKVASGYDAKVPYHNATHAADVCQTLYCFMVKGNWITLSQLGNLDLLSMILGASVHDYEHPGVNNMYLINSSDKLAIRYNDESVLENHHIASASDLLKTPQYDILRKMDKEDKKQVRKRMVHMVLATDMSKHFKDLGTFKSKMNTNSLDPIDKDLHLCLGMGMHLADISNPTKPWHLTHKWIELLFDEFFKQGDKEKKFNYPISDLMDRKSVNIAKAQLGFIDVIVLPSFECFSGFLKSIEENIKNMKKNRANWAERIDEYEERMNGEKRLHSRGEVIEEVKELSDEESESNKMLTFRDSTENQHTVSKQIEGSKSASGLDKESSFEIA</sequence>
<feature type="binding site" evidence="9">
    <location>
        <position position="466"/>
    </location>
    <ligand>
        <name>Zn(2+)</name>
        <dbReference type="ChEBI" id="CHEBI:29105"/>
        <label>1</label>
    </ligand>
</feature>
<feature type="binding site" evidence="9">
    <location>
        <position position="576"/>
    </location>
    <ligand>
        <name>Zn(2+)</name>
        <dbReference type="ChEBI" id="CHEBI:29105"/>
        <label>1</label>
    </ligand>
</feature>
<feature type="transmembrane region" description="Helical" evidence="13">
    <location>
        <begin position="145"/>
        <end position="168"/>
    </location>
</feature>
<dbReference type="InterPro" id="IPR023174">
    <property type="entry name" value="PDEase_CS"/>
</dbReference>
<dbReference type="GO" id="GO:0007165">
    <property type="term" value="P:signal transduction"/>
    <property type="evidence" value="ECO:0007669"/>
    <property type="project" value="InterPro"/>
</dbReference>
<keyword evidence="5 13" id="KW-1133">Transmembrane helix</keyword>
<keyword evidence="4 10" id="KW-0378">Hydrolase</keyword>
<dbReference type="PRINTS" id="PR00387">
    <property type="entry name" value="PDIESTERASE1"/>
</dbReference>
<evidence type="ECO:0000256" key="12">
    <source>
        <dbReference type="SAM" id="MobiDB-lite"/>
    </source>
</evidence>
<comment type="subcellular location">
    <subcellularLocation>
        <location evidence="1">Membrane</location>
        <topology evidence="1">Multi-pass membrane protein</topology>
    </subcellularLocation>
</comment>
<dbReference type="InterPro" id="IPR036971">
    <property type="entry name" value="PDEase_catalytic_dom_sf"/>
</dbReference>
<feature type="compositionally biased region" description="Basic and acidic residues" evidence="12">
    <location>
        <begin position="729"/>
        <end position="738"/>
    </location>
</feature>
<dbReference type="GO" id="GO:0004114">
    <property type="term" value="F:3',5'-cyclic-nucleotide phosphodiesterase activity"/>
    <property type="evidence" value="ECO:0007669"/>
    <property type="project" value="InterPro"/>
</dbReference>
<dbReference type="InterPro" id="IPR027359">
    <property type="entry name" value="Volt_channel_dom_sf"/>
</dbReference>
<dbReference type="Gene3D" id="1.20.120.350">
    <property type="entry name" value="Voltage-gated potassium channels. Chain C"/>
    <property type="match status" value="1"/>
</dbReference>
<evidence type="ECO:0000256" key="2">
    <source>
        <dbReference type="ARBA" id="ARBA00022692"/>
    </source>
</evidence>
<dbReference type="InterPro" id="IPR023088">
    <property type="entry name" value="PDEase"/>
</dbReference>
<dbReference type="InterPro" id="IPR002073">
    <property type="entry name" value="PDEase_catalytic_dom"/>
</dbReference>
<evidence type="ECO:0000256" key="9">
    <source>
        <dbReference type="PIRSR" id="PIRSR623088-3"/>
    </source>
</evidence>
<evidence type="ECO:0000256" key="13">
    <source>
        <dbReference type="SAM" id="Phobius"/>
    </source>
</evidence>
<feature type="binding site" evidence="8">
    <location>
        <begin position="423"/>
        <end position="427"/>
    </location>
    <ligand>
        <name>AMP</name>
        <dbReference type="ChEBI" id="CHEBI:456215"/>
    </ligand>
</feature>
<feature type="domain" description="PDEase" evidence="14">
    <location>
        <begin position="343"/>
        <end position="670"/>
    </location>
</feature>
<feature type="active site" description="Proton donor" evidence="7">
    <location>
        <position position="423"/>
    </location>
</feature>
<comment type="caution">
    <text evidence="15">The sequence shown here is derived from an EMBL/GenBank/DDBJ whole genome shotgun (WGS) entry which is preliminary data.</text>
</comment>
<comment type="similarity">
    <text evidence="10">Belongs to the cyclic nucleotide phosphodiesterase family.</text>
</comment>
<evidence type="ECO:0000256" key="8">
    <source>
        <dbReference type="PIRSR" id="PIRSR623088-2"/>
    </source>
</evidence>
<evidence type="ECO:0000313" key="15">
    <source>
        <dbReference type="EMBL" id="CAI2381292.1"/>
    </source>
</evidence>
<feature type="binding site" evidence="9">
    <location>
        <position position="465"/>
    </location>
    <ligand>
        <name>Zn(2+)</name>
        <dbReference type="ChEBI" id="CHEBI:29105"/>
        <label>1</label>
    </ligand>
</feature>
<evidence type="ECO:0000256" key="4">
    <source>
        <dbReference type="ARBA" id="ARBA00022801"/>
    </source>
</evidence>
<name>A0AAD2D5J8_EUPCR</name>
<dbReference type="GO" id="GO:0046872">
    <property type="term" value="F:metal ion binding"/>
    <property type="evidence" value="ECO:0007669"/>
    <property type="project" value="UniProtKB-KW"/>
</dbReference>